<organism evidence="1">
    <name type="scientific">uncultured microorganism</name>
    <dbReference type="NCBI Taxonomy" id="358574"/>
    <lineage>
        <taxon>unclassified sequences</taxon>
        <taxon>environmental samples</taxon>
    </lineage>
</organism>
<protein>
    <submittedName>
        <fullName evidence="1">Beta-mannanase</fullName>
    </submittedName>
</protein>
<accession>D3JVT8</accession>
<proteinExistence type="predicted"/>
<dbReference type="AlphaFoldDB" id="D3JVT8"/>
<sequence length="54" mass="6430">SNKYDPMQQGKVYYSVFPGHPSEESFRQMYDRPDTYFAKDLPDMYKMADNVIVE</sequence>
<feature type="non-terminal residue" evidence="1">
    <location>
        <position position="1"/>
    </location>
</feature>
<name>D3JVT8_9ZZZZ</name>
<dbReference type="EMBL" id="GU322009">
    <property type="protein sequence ID" value="ADB80107.1"/>
    <property type="molecule type" value="Genomic_DNA"/>
</dbReference>
<evidence type="ECO:0000313" key="1">
    <source>
        <dbReference type="EMBL" id="ADB80107.1"/>
    </source>
</evidence>
<reference evidence="1" key="1">
    <citation type="submission" date="2009-12" db="EMBL/GenBank/DDBJ databases">
        <title>Cloning and identification of genes encoding acidic cellulases from the metagenomes of buffalo rumen.</title>
        <authorList>
            <person name="Duan C.J."/>
            <person name="Liu J.L."/>
            <person name="Feng J.X."/>
        </authorList>
    </citation>
    <scope>NUCLEOTIDE SEQUENCE</scope>
</reference>